<accession>A0A7I9XV19</accession>
<feature type="domain" description="DUF1023" evidence="2">
    <location>
        <begin position="258"/>
        <end position="436"/>
    </location>
</feature>
<dbReference type="Gene3D" id="3.40.50.1820">
    <property type="entry name" value="alpha/beta hydrolase"/>
    <property type="match status" value="1"/>
</dbReference>
<dbReference type="Proteomes" id="UP000465361">
    <property type="component" value="Unassembled WGS sequence"/>
</dbReference>
<dbReference type="Pfam" id="PF06259">
    <property type="entry name" value="Abhydrolase_8"/>
    <property type="match status" value="1"/>
</dbReference>
<reference evidence="3 4" key="1">
    <citation type="journal article" date="2019" name="Emerg. Microbes Infect.">
        <title>Comprehensive subspecies identification of 175 nontuberculous mycobacteria species based on 7547 genomic profiles.</title>
        <authorList>
            <person name="Matsumoto Y."/>
            <person name="Kinjo T."/>
            <person name="Motooka D."/>
            <person name="Nabeya D."/>
            <person name="Jung N."/>
            <person name="Uechi K."/>
            <person name="Horii T."/>
            <person name="Iida T."/>
            <person name="Fujita J."/>
            <person name="Nakamura S."/>
        </authorList>
    </citation>
    <scope>NUCLEOTIDE SEQUENCE [LARGE SCALE GENOMIC DNA]</scope>
    <source>
        <strain evidence="3 4">JCM 17322</strain>
    </source>
</reference>
<protein>
    <recommendedName>
        <fullName evidence="2">DUF1023 domain-containing protein</fullName>
    </recommendedName>
</protein>
<evidence type="ECO:0000313" key="3">
    <source>
        <dbReference type="EMBL" id="GFG73276.1"/>
    </source>
</evidence>
<sequence length="520" mass="55319">MPAVPGGLPPLPEVRFWSVSPLLSLAADVQAKAERCQACFSEAYTVLSAPGWKGAFRDTTVERAAIAKTRVDGAADQLRETANTARRGAERIRAAKKYALEKVSEAEREGFEVGEDYSVTDTHRGGTEQQRAARAQQGAVLRADIRHRVALLVAADREVGEQVTAASAGLAEFGFPEDIPGTGGNEHADPASGATDMSSGDITAIDKANRGLLDQLEREYRALPDGQIKTDRLADIAGIRSALQVPDSHLLYLARPDDPSQMIPAAVAIGDPFTADHVSVTVPGVSGTTREALPTMTQEARDLRREAQDIAGKVGEKYPSVSTIAWTGYQPPPTLVSGDTPFADLAHAGALRLESFLANLNAASHNPNHTTALFGHSYGSLVSGIALKDGASSAVTNAVMYGSPGFEATSPAKLGMTDHNFFVMTAPDDPIRLIAATAPLHGWGADPNDIIDGPPVPRYRFTHLQTEAGWVRLGGEDIYESASHGHGGYPHDPMHQMTGFNLAAVLLNRPDLTVQVQPHQ</sequence>
<dbReference type="InterPro" id="IPR029058">
    <property type="entry name" value="AB_hydrolase_fold"/>
</dbReference>
<feature type="region of interest" description="Disordered" evidence="1">
    <location>
        <begin position="174"/>
        <end position="198"/>
    </location>
</feature>
<dbReference type="InterPro" id="IPR010427">
    <property type="entry name" value="DUF1023"/>
</dbReference>
<keyword evidence="4" id="KW-1185">Reference proteome</keyword>
<proteinExistence type="predicted"/>
<dbReference type="EMBL" id="BLKW01000002">
    <property type="protein sequence ID" value="GFG73276.1"/>
    <property type="molecule type" value="Genomic_DNA"/>
</dbReference>
<evidence type="ECO:0000256" key="1">
    <source>
        <dbReference type="SAM" id="MobiDB-lite"/>
    </source>
</evidence>
<name>A0A7I9XV19_9MYCO</name>
<dbReference type="AlphaFoldDB" id="A0A7I9XV19"/>
<comment type="caution">
    <text evidence="3">The sequence shown here is derived from an EMBL/GenBank/DDBJ whole genome shotgun (WGS) entry which is preliminary data.</text>
</comment>
<gene>
    <name evidence="3" type="ORF">MBOT_06410</name>
</gene>
<organism evidence="3 4">
    <name type="scientific">Mycobacterium botniense</name>
    <dbReference type="NCBI Taxonomy" id="84962"/>
    <lineage>
        <taxon>Bacteria</taxon>
        <taxon>Bacillati</taxon>
        <taxon>Actinomycetota</taxon>
        <taxon>Actinomycetes</taxon>
        <taxon>Mycobacteriales</taxon>
        <taxon>Mycobacteriaceae</taxon>
        <taxon>Mycobacterium</taxon>
    </lineage>
</organism>
<dbReference type="RefSeq" id="WP_246216589.1">
    <property type="nucleotide sequence ID" value="NZ_BLKW01000002.1"/>
</dbReference>
<evidence type="ECO:0000259" key="2">
    <source>
        <dbReference type="Pfam" id="PF06259"/>
    </source>
</evidence>
<evidence type="ECO:0000313" key="4">
    <source>
        <dbReference type="Proteomes" id="UP000465361"/>
    </source>
</evidence>
<dbReference type="SUPFAM" id="SSF53474">
    <property type="entry name" value="alpha/beta-Hydrolases"/>
    <property type="match status" value="1"/>
</dbReference>